<dbReference type="PANTHER" id="PTHR33608">
    <property type="entry name" value="BLL2464 PROTEIN"/>
    <property type="match status" value="1"/>
</dbReference>
<dbReference type="AlphaFoldDB" id="A0A6J4GYM1"/>
<gene>
    <name evidence="3" type="ORF">AVDCRST_MAG76-80</name>
</gene>
<organism evidence="3">
    <name type="scientific">uncultured Acidimicrobiales bacterium</name>
    <dbReference type="NCBI Taxonomy" id="310071"/>
    <lineage>
        <taxon>Bacteria</taxon>
        <taxon>Bacillati</taxon>
        <taxon>Actinomycetota</taxon>
        <taxon>Acidimicrobiia</taxon>
        <taxon>Acidimicrobiales</taxon>
        <taxon>environmental samples</taxon>
    </lineage>
</organism>
<sequence length="284" mass="30110">MVLAAAEVSRLERLQLATSRRLAGHLSGEHRSPRAGTSLDFAGHRPYTPGDDLRRVDWPALARLDTPLVRLFDAEEDRDVRVLVDTSASMGYGGKLRQAVRLAGALGVVAMARRDATWLHTTARAAPRRFRGSAGVPALLDALADLAPAGPTALVDAALDLAARPGPPGISVLVSDLLDEDWEASVRRLAARGGEAIVAHVLGEVDLHPDLDGDLDLVDAETGRSVPVSLSAAARAVYERRVARWLESVAAACRSAGVEHLVVPAEADIVPLLLGAWRQAGALR</sequence>
<dbReference type="InterPro" id="IPR036465">
    <property type="entry name" value="vWFA_dom_sf"/>
</dbReference>
<dbReference type="SUPFAM" id="SSF53300">
    <property type="entry name" value="vWA-like"/>
    <property type="match status" value="1"/>
</dbReference>
<dbReference type="InterPro" id="IPR002881">
    <property type="entry name" value="DUF58"/>
</dbReference>
<feature type="region of interest" description="Disordered" evidence="1">
    <location>
        <begin position="23"/>
        <end position="44"/>
    </location>
</feature>
<feature type="domain" description="DUF58" evidence="2">
    <location>
        <begin position="45"/>
        <end position="244"/>
    </location>
</feature>
<evidence type="ECO:0000256" key="1">
    <source>
        <dbReference type="SAM" id="MobiDB-lite"/>
    </source>
</evidence>
<name>A0A6J4GYM1_9ACTN</name>
<proteinExistence type="predicted"/>
<evidence type="ECO:0000259" key="2">
    <source>
        <dbReference type="Pfam" id="PF01882"/>
    </source>
</evidence>
<dbReference type="EMBL" id="CADCSZ010000006">
    <property type="protein sequence ID" value="CAA9210377.1"/>
    <property type="molecule type" value="Genomic_DNA"/>
</dbReference>
<accession>A0A6J4GYM1</accession>
<dbReference type="PANTHER" id="PTHR33608:SF7">
    <property type="entry name" value="DUF58 DOMAIN-CONTAINING PROTEIN"/>
    <property type="match status" value="1"/>
</dbReference>
<protein>
    <recommendedName>
        <fullName evidence="2">DUF58 domain-containing protein</fullName>
    </recommendedName>
</protein>
<reference evidence="3" key="1">
    <citation type="submission" date="2020-02" db="EMBL/GenBank/DDBJ databases">
        <authorList>
            <person name="Meier V. D."/>
        </authorList>
    </citation>
    <scope>NUCLEOTIDE SEQUENCE</scope>
    <source>
        <strain evidence="3">AVDCRST_MAG76</strain>
    </source>
</reference>
<evidence type="ECO:0000313" key="3">
    <source>
        <dbReference type="EMBL" id="CAA9210377.1"/>
    </source>
</evidence>
<dbReference type="Pfam" id="PF01882">
    <property type="entry name" value="DUF58"/>
    <property type="match status" value="1"/>
</dbReference>